<comment type="caution">
    <text evidence="2">The sequence shown here is derived from an EMBL/GenBank/DDBJ whole genome shotgun (WGS) entry which is preliminary data.</text>
</comment>
<protein>
    <submittedName>
        <fullName evidence="2">Uncharacterized protein</fullName>
    </submittedName>
</protein>
<name>A0A1W9I1V4_9HYPH</name>
<evidence type="ECO:0000313" key="3">
    <source>
        <dbReference type="Proteomes" id="UP000192872"/>
    </source>
</evidence>
<accession>A0A1W9I1V4</accession>
<dbReference type="Proteomes" id="UP000192872">
    <property type="component" value="Unassembled WGS sequence"/>
</dbReference>
<evidence type="ECO:0000313" key="2">
    <source>
        <dbReference type="EMBL" id="OQW53562.1"/>
    </source>
</evidence>
<proteinExistence type="predicted"/>
<dbReference type="AlphaFoldDB" id="A0A1W9I1V4"/>
<feature type="region of interest" description="Disordered" evidence="1">
    <location>
        <begin position="1"/>
        <end position="24"/>
    </location>
</feature>
<dbReference type="EMBL" id="LWDL01000008">
    <property type="protein sequence ID" value="OQW53562.1"/>
    <property type="molecule type" value="Genomic_DNA"/>
</dbReference>
<reference evidence="2 3" key="1">
    <citation type="journal article" date="2017" name="Water Res.">
        <title>Comammox in drinking water systems.</title>
        <authorList>
            <person name="Wang Y."/>
            <person name="Ma L."/>
            <person name="Mao Y."/>
            <person name="Jiang X."/>
            <person name="Xia Y."/>
            <person name="Yu K."/>
            <person name="Li B."/>
            <person name="Zhang T."/>
        </authorList>
    </citation>
    <scope>NUCLEOTIDE SEQUENCE [LARGE SCALE GENOMIC DNA]</scope>
    <source>
        <strain evidence="2">SG_bin8</strain>
    </source>
</reference>
<organism evidence="2 3">
    <name type="scientific">Candidatus Raskinella chloraquaticus</name>
    <dbReference type="NCBI Taxonomy" id="1951219"/>
    <lineage>
        <taxon>Bacteria</taxon>
        <taxon>Pseudomonadati</taxon>
        <taxon>Pseudomonadota</taxon>
        <taxon>Alphaproteobacteria</taxon>
        <taxon>Hyphomicrobiales</taxon>
        <taxon>Phreatobacteraceae</taxon>
        <taxon>Candidatus Raskinella</taxon>
    </lineage>
</organism>
<sequence length="106" mass="12448">MSHRPIPAAFGHNGGPPLEENDHVPPWGRGGFRTYFGWRAAHRAAWKRIPYDTVLRRQARAEKAGVTYEEYTLEILERGVYLQPDDKERIEVIRKNRRKRRGRTPL</sequence>
<dbReference type="RefSeq" id="WP_376802695.1">
    <property type="nucleotide sequence ID" value="NZ_DBNB01000014.1"/>
</dbReference>
<gene>
    <name evidence="2" type="ORF">A4S15_04755</name>
</gene>
<evidence type="ECO:0000256" key="1">
    <source>
        <dbReference type="SAM" id="MobiDB-lite"/>
    </source>
</evidence>